<organism evidence="4 5">
    <name type="scientific">Gulosibacter molinativorax</name>
    <dbReference type="NCBI Taxonomy" id="256821"/>
    <lineage>
        <taxon>Bacteria</taxon>
        <taxon>Bacillati</taxon>
        <taxon>Actinomycetota</taxon>
        <taxon>Actinomycetes</taxon>
        <taxon>Micrococcales</taxon>
        <taxon>Microbacteriaceae</taxon>
        <taxon>Gulosibacter</taxon>
    </lineage>
</organism>
<name>A0ABT7C9R8_9MICO</name>
<feature type="domain" description="FAD-binding" evidence="3">
    <location>
        <begin position="2"/>
        <end position="354"/>
    </location>
</feature>
<dbReference type="PANTHER" id="PTHR13789:SF268">
    <property type="entry name" value="5-METHYLPHENAZINE-1-CARBOXYLATE 1-MONOOXYGENASE"/>
    <property type="match status" value="1"/>
</dbReference>
<sequence>MKIAIIGAGPAGLAAALRLHQQGFSPVIYEKVREIKPLGVGLDIKVYGVRELDELGLLEQFEEISNEAVDSIFYNNHGQEIYAEKCGTHMGYLHEQRFVHRGYLQMLLYRTVLERLGEDAIQLGVGLERYENTGSGVKLHLARRDGETFEEDVDVLIGADGIKSVVRAQMHPTESDPKFSGIRMYRGVTVMDPYRDSHTILHIGAPRIASMIVYPLHLDYEGTGKALINWVVETEGEEMYEDWNTPGDVDDLIPRFEDTKLPFLDVQQMLRDAKEVYVYPLVDHDPLDRWVDGRVVLIGDAAHAMYPRGGNGACQSIVDGRVLAERLAASQNAPEVGLQEFEDARLEGVNRLVMANRGEAYEVIRRLVQDRTDAQPFDDIEEVLPMAEADKIFSHYHGLAGQPRPGYEDGETTGFRTWEAEDSWENQHAVR</sequence>
<evidence type="ECO:0000256" key="2">
    <source>
        <dbReference type="ARBA" id="ARBA00023033"/>
    </source>
</evidence>
<evidence type="ECO:0000313" key="5">
    <source>
        <dbReference type="Proteomes" id="UP001170379"/>
    </source>
</evidence>
<dbReference type="RefSeq" id="WP_026936496.1">
    <property type="nucleotide sequence ID" value="NZ_CP028426.1"/>
</dbReference>
<dbReference type="NCBIfam" id="NF005720">
    <property type="entry name" value="PRK07538.1"/>
    <property type="match status" value="1"/>
</dbReference>
<reference evidence="4" key="2">
    <citation type="journal article" date="2022" name="Sci. Rep.">
        <title>In silico prediction of the enzymes involved in the degradation of the herbicide molinate by Gulosibacter molinativorax ON4T.</title>
        <authorList>
            <person name="Lopes A.R."/>
            <person name="Bunin E."/>
            <person name="Viana A.T."/>
            <person name="Froufe H."/>
            <person name="Munoz-Merida A."/>
            <person name="Pinho D."/>
            <person name="Figueiredo J."/>
            <person name="Barroso C."/>
            <person name="Vaz-Moreira I."/>
            <person name="Bellanger X."/>
            <person name="Egas C."/>
            <person name="Nunes O.C."/>
        </authorList>
    </citation>
    <scope>NUCLEOTIDE SEQUENCE</scope>
    <source>
        <strain evidence="4">ON4</strain>
    </source>
</reference>
<dbReference type="EMBL" id="PXVD01000018">
    <property type="protein sequence ID" value="MDJ1371947.1"/>
    <property type="molecule type" value="Genomic_DNA"/>
</dbReference>
<dbReference type="PANTHER" id="PTHR13789">
    <property type="entry name" value="MONOOXYGENASE"/>
    <property type="match status" value="1"/>
</dbReference>
<gene>
    <name evidence="4" type="ORF">C7K25_11310</name>
</gene>
<comment type="caution">
    <text evidence="4">The sequence shown here is derived from an EMBL/GenBank/DDBJ whole genome shotgun (WGS) entry which is preliminary data.</text>
</comment>
<accession>A0ABT7C9R8</accession>
<evidence type="ECO:0000259" key="3">
    <source>
        <dbReference type="Pfam" id="PF01494"/>
    </source>
</evidence>
<keyword evidence="2" id="KW-0503">Monooxygenase</keyword>
<proteinExistence type="predicted"/>
<evidence type="ECO:0000256" key="1">
    <source>
        <dbReference type="ARBA" id="ARBA00023002"/>
    </source>
</evidence>
<dbReference type="SUPFAM" id="SSF54373">
    <property type="entry name" value="FAD-linked reductases, C-terminal domain"/>
    <property type="match status" value="1"/>
</dbReference>
<evidence type="ECO:0000313" key="4">
    <source>
        <dbReference type="EMBL" id="MDJ1371947.1"/>
    </source>
</evidence>
<dbReference type="Pfam" id="PF01494">
    <property type="entry name" value="FAD_binding_3"/>
    <property type="match status" value="1"/>
</dbReference>
<dbReference type="InterPro" id="IPR036188">
    <property type="entry name" value="FAD/NAD-bd_sf"/>
</dbReference>
<dbReference type="SUPFAM" id="SSF51905">
    <property type="entry name" value="FAD/NAD(P)-binding domain"/>
    <property type="match status" value="1"/>
</dbReference>
<keyword evidence="1" id="KW-0560">Oxidoreductase</keyword>
<protein>
    <submittedName>
        <fullName evidence="4">FAD-binding protein</fullName>
    </submittedName>
</protein>
<dbReference type="InterPro" id="IPR050493">
    <property type="entry name" value="FAD-dep_Monooxygenase_BioMet"/>
</dbReference>
<dbReference type="Gene3D" id="3.30.9.30">
    <property type="match status" value="1"/>
</dbReference>
<reference evidence="4" key="1">
    <citation type="submission" date="2018-03" db="EMBL/GenBank/DDBJ databases">
        <authorList>
            <person name="Nunes O.C."/>
            <person name="Lopes A.R."/>
            <person name="Froufe H."/>
            <person name="Munoz-Merida A."/>
            <person name="Barroso C."/>
            <person name="Egas C."/>
        </authorList>
    </citation>
    <scope>NUCLEOTIDE SEQUENCE</scope>
    <source>
        <strain evidence="4">ON4</strain>
    </source>
</reference>
<dbReference type="Gene3D" id="3.50.50.60">
    <property type="entry name" value="FAD/NAD(P)-binding domain"/>
    <property type="match status" value="1"/>
</dbReference>
<dbReference type="PRINTS" id="PR00420">
    <property type="entry name" value="RNGMNOXGNASE"/>
</dbReference>
<dbReference type="Proteomes" id="UP001170379">
    <property type="component" value="Unassembled WGS sequence"/>
</dbReference>
<keyword evidence="5" id="KW-1185">Reference proteome</keyword>
<dbReference type="InterPro" id="IPR002938">
    <property type="entry name" value="FAD-bd"/>
</dbReference>